<dbReference type="EMBL" id="AP017380">
    <property type="protein sequence ID" value="BAU77544.1"/>
    <property type="molecule type" value="Genomic_DNA"/>
</dbReference>
<accession>A0A143T0J2</accession>
<reference evidence="1" key="1">
    <citation type="submission" date="2016-03" db="EMBL/GenBank/DDBJ databases">
        <title>Complete sequence of the second linear plasmid SAP2 of Streptomyces avermitilis.</title>
        <authorList>
            <person name="Ikeda H."/>
        </authorList>
    </citation>
    <scope>NUCLEOTIDE SEQUENCE</scope>
    <source>
        <strain evidence="1">MA-4680</strain>
        <plasmid evidence="1">SAP2</plasmid>
    </source>
</reference>
<dbReference type="AlphaFoldDB" id="A0A143T0J2"/>
<evidence type="ECO:0000313" key="1">
    <source>
        <dbReference type="EMBL" id="BAU77544.1"/>
    </source>
</evidence>
<gene>
    <name evidence="1" type="ORF">SAVERM_2p100</name>
</gene>
<name>A0A143T0J2_STRAW</name>
<protein>
    <submittedName>
        <fullName evidence="1">Uncharacterized protein</fullName>
    </submittedName>
</protein>
<geneLocation type="plasmid" evidence="1">
    <name>SAP2</name>
</geneLocation>
<organism evidence="1">
    <name type="scientific">Streptomyces avermitilis (strain ATCC 31267 / DSM 46492 / JCM 5070 / NBRC 14893 / NCIMB 12804 / NRRL 8165 / MA-4680)</name>
    <dbReference type="NCBI Taxonomy" id="227882"/>
    <lineage>
        <taxon>Bacteria</taxon>
        <taxon>Bacillati</taxon>
        <taxon>Actinomycetota</taxon>
        <taxon>Actinomycetes</taxon>
        <taxon>Kitasatosporales</taxon>
        <taxon>Streptomycetaceae</taxon>
        <taxon>Streptomyces</taxon>
    </lineage>
</organism>
<proteinExistence type="predicted"/>
<sequence>MHVDGVVQVEVQLRECPVGRADVAFVVCPAGLVLVAAHRYVAEEDVAVPPQARHVEELVRVQRHRGALRQVREEGACYSRLMGMAGWWQLPLTTPPELHVVAGQCW</sequence>
<keyword evidence="1" id="KW-0614">Plasmid</keyword>